<dbReference type="Gene3D" id="1.20.1250.20">
    <property type="entry name" value="MFS general substrate transporter like domains"/>
    <property type="match status" value="1"/>
</dbReference>
<evidence type="ECO:0000256" key="3">
    <source>
        <dbReference type="ARBA" id="ARBA00022692"/>
    </source>
</evidence>
<comment type="subcellular location">
    <subcellularLocation>
        <location evidence="1">Membrane</location>
        <topology evidence="1">Multi-pass membrane protein</topology>
    </subcellularLocation>
</comment>
<accession>A0AAV6WH20</accession>
<keyword evidence="4 7" id="KW-1133">Transmembrane helix</keyword>
<evidence type="ECO:0000256" key="5">
    <source>
        <dbReference type="ARBA" id="ARBA00023136"/>
    </source>
</evidence>
<evidence type="ECO:0000313" key="9">
    <source>
        <dbReference type="Proteomes" id="UP000826271"/>
    </source>
</evidence>
<reference evidence="8" key="1">
    <citation type="submission" date="2019-10" db="EMBL/GenBank/DDBJ databases">
        <authorList>
            <person name="Zhang R."/>
            <person name="Pan Y."/>
            <person name="Wang J."/>
            <person name="Ma R."/>
            <person name="Yu S."/>
        </authorList>
    </citation>
    <scope>NUCLEOTIDE SEQUENCE</scope>
    <source>
        <strain evidence="8">LA-IB0</strain>
        <tissue evidence="8">Leaf</tissue>
    </source>
</reference>
<comment type="caution">
    <text evidence="8">The sequence shown here is derived from an EMBL/GenBank/DDBJ whole genome shotgun (WGS) entry which is preliminary data.</text>
</comment>
<dbReference type="InterPro" id="IPR036259">
    <property type="entry name" value="MFS_trans_sf"/>
</dbReference>
<evidence type="ECO:0000256" key="7">
    <source>
        <dbReference type="SAM" id="Phobius"/>
    </source>
</evidence>
<dbReference type="AlphaFoldDB" id="A0AAV6WH20"/>
<feature type="transmembrane region" description="Helical" evidence="7">
    <location>
        <begin position="159"/>
        <end position="179"/>
    </location>
</feature>
<keyword evidence="9" id="KW-1185">Reference proteome</keyword>
<feature type="transmembrane region" description="Helical" evidence="7">
    <location>
        <begin position="116"/>
        <end position="138"/>
    </location>
</feature>
<keyword evidence="5 7" id="KW-0472">Membrane</keyword>
<evidence type="ECO:0000256" key="2">
    <source>
        <dbReference type="ARBA" id="ARBA00005982"/>
    </source>
</evidence>
<evidence type="ECO:0000256" key="4">
    <source>
        <dbReference type="ARBA" id="ARBA00022989"/>
    </source>
</evidence>
<evidence type="ECO:0000313" key="8">
    <source>
        <dbReference type="EMBL" id="KAG8369816.1"/>
    </source>
</evidence>
<sequence>MSPNPWTLCSITKLLPWMHVGSFEIPSGSLTVFFVAANLISLAVYDRVIIPLCKKFRGKPGFTNLQRIGIGLFLSTLGMASAALAETKRLAKAKEVGQNATMNISPKGMKTMSTGVFLTTLPLGFLMSSLLVSVVKTVTTDDDGKGWVGDRINNGRLDCFYGLLAILSFIDFWLFLLSAKWCKITPRNV</sequence>
<comment type="similarity">
    <text evidence="2">Belongs to the major facilitator superfamily. Proton-dependent oligopeptide transporter (POT/PTR) (TC 2.A.17) family.</text>
</comment>
<dbReference type="InterPro" id="IPR000109">
    <property type="entry name" value="POT_fam"/>
</dbReference>
<evidence type="ECO:0000256" key="6">
    <source>
        <dbReference type="ARBA" id="ARBA00044504"/>
    </source>
</evidence>
<gene>
    <name evidence="8" type="ORF">BUALT_Bualt14G0053100</name>
</gene>
<dbReference type="GO" id="GO:0016020">
    <property type="term" value="C:membrane"/>
    <property type="evidence" value="ECO:0007669"/>
    <property type="project" value="UniProtKB-SubCell"/>
</dbReference>
<comment type="similarity">
    <text evidence="6">Belongs to the major facilitator superfamily. Phosphate:H(+) symporter (TC 2.A.1.9) family.</text>
</comment>
<organism evidence="8 9">
    <name type="scientific">Buddleja alternifolia</name>
    <dbReference type="NCBI Taxonomy" id="168488"/>
    <lineage>
        <taxon>Eukaryota</taxon>
        <taxon>Viridiplantae</taxon>
        <taxon>Streptophyta</taxon>
        <taxon>Embryophyta</taxon>
        <taxon>Tracheophyta</taxon>
        <taxon>Spermatophyta</taxon>
        <taxon>Magnoliopsida</taxon>
        <taxon>eudicotyledons</taxon>
        <taxon>Gunneridae</taxon>
        <taxon>Pentapetalae</taxon>
        <taxon>asterids</taxon>
        <taxon>lamiids</taxon>
        <taxon>Lamiales</taxon>
        <taxon>Scrophulariaceae</taxon>
        <taxon>Buddlejeae</taxon>
        <taxon>Buddleja</taxon>
    </lineage>
</organism>
<dbReference type="Pfam" id="PF00854">
    <property type="entry name" value="PTR2"/>
    <property type="match status" value="1"/>
</dbReference>
<protein>
    <submittedName>
        <fullName evidence="8">Uncharacterized protein</fullName>
    </submittedName>
</protein>
<dbReference type="GO" id="GO:0022857">
    <property type="term" value="F:transmembrane transporter activity"/>
    <property type="evidence" value="ECO:0007669"/>
    <property type="project" value="InterPro"/>
</dbReference>
<feature type="transmembrane region" description="Helical" evidence="7">
    <location>
        <begin position="65"/>
        <end position="85"/>
    </location>
</feature>
<name>A0AAV6WH20_9LAMI</name>
<keyword evidence="3 7" id="KW-0812">Transmembrane</keyword>
<evidence type="ECO:0000256" key="1">
    <source>
        <dbReference type="ARBA" id="ARBA00004141"/>
    </source>
</evidence>
<dbReference type="PANTHER" id="PTHR11654">
    <property type="entry name" value="OLIGOPEPTIDE TRANSPORTER-RELATED"/>
    <property type="match status" value="1"/>
</dbReference>
<dbReference type="EMBL" id="WHWC01000014">
    <property type="protein sequence ID" value="KAG8369816.1"/>
    <property type="molecule type" value="Genomic_DNA"/>
</dbReference>
<dbReference type="Proteomes" id="UP000826271">
    <property type="component" value="Unassembled WGS sequence"/>
</dbReference>
<proteinExistence type="inferred from homology"/>
<feature type="transmembrane region" description="Helical" evidence="7">
    <location>
        <begin position="25"/>
        <end position="45"/>
    </location>
</feature>